<dbReference type="EMBL" id="MU394292">
    <property type="protein sequence ID" value="KAI6090082.1"/>
    <property type="molecule type" value="Genomic_DNA"/>
</dbReference>
<name>A0ACC0DBP6_9PEZI</name>
<keyword evidence="2" id="KW-1185">Reference proteome</keyword>
<evidence type="ECO:0000313" key="2">
    <source>
        <dbReference type="Proteomes" id="UP001497680"/>
    </source>
</evidence>
<proteinExistence type="predicted"/>
<gene>
    <name evidence="1" type="ORF">F4821DRAFT_256228</name>
</gene>
<sequence length="217" mass="23581">MSSRQDENKADAGSSSTTYGSAQSHQSSATPTIGRAAVSPSAHPESRARSASAPGTPASATTPVAGPAHDSGAASMYYSAMSRHLPRRSAFAGHRPSIRNILRRIPGSEREHDDLSPFFHPPLLARSNSGSLASYGSTASSQVIIDDHSSEHQNEDQEEDTRSWVECIRYTCCSICWTWNTFTEAQLRDLVKIMALFVVVISTILALAIFIFFKYMV</sequence>
<reference evidence="1 2" key="1">
    <citation type="journal article" date="2022" name="New Phytol.">
        <title>Ecological generalism drives hyperdiversity of secondary metabolite gene clusters in xylarialean endophytes.</title>
        <authorList>
            <person name="Franco M.E.E."/>
            <person name="Wisecaver J.H."/>
            <person name="Arnold A.E."/>
            <person name="Ju Y.M."/>
            <person name="Slot J.C."/>
            <person name="Ahrendt S."/>
            <person name="Moore L.P."/>
            <person name="Eastman K.E."/>
            <person name="Scott K."/>
            <person name="Konkel Z."/>
            <person name="Mondo S.J."/>
            <person name="Kuo A."/>
            <person name="Hayes R.D."/>
            <person name="Haridas S."/>
            <person name="Andreopoulos B."/>
            <person name="Riley R."/>
            <person name="LaButti K."/>
            <person name="Pangilinan J."/>
            <person name="Lipzen A."/>
            <person name="Amirebrahimi M."/>
            <person name="Yan J."/>
            <person name="Adam C."/>
            <person name="Keymanesh K."/>
            <person name="Ng V."/>
            <person name="Louie K."/>
            <person name="Northen T."/>
            <person name="Drula E."/>
            <person name="Henrissat B."/>
            <person name="Hsieh H.M."/>
            <person name="Youens-Clark K."/>
            <person name="Lutzoni F."/>
            <person name="Miadlikowska J."/>
            <person name="Eastwood D.C."/>
            <person name="Hamelin R.C."/>
            <person name="Grigoriev I.V."/>
            <person name="U'Ren J.M."/>
        </authorList>
    </citation>
    <scope>NUCLEOTIDE SEQUENCE [LARGE SCALE GENOMIC DNA]</scope>
    <source>
        <strain evidence="1 2">ER1909</strain>
    </source>
</reference>
<comment type="caution">
    <text evidence="1">The sequence shown here is derived from an EMBL/GenBank/DDBJ whole genome shotgun (WGS) entry which is preliminary data.</text>
</comment>
<dbReference type="Proteomes" id="UP001497680">
    <property type="component" value="Unassembled WGS sequence"/>
</dbReference>
<accession>A0ACC0DBP6</accession>
<evidence type="ECO:0000313" key="1">
    <source>
        <dbReference type="EMBL" id="KAI6090082.1"/>
    </source>
</evidence>
<protein>
    <submittedName>
        <fullName evidence="1">Uncharacterized protein</fullName>
    </submittedName>
</protein>
<organism evidence="1 2">
    <name type="scientific">Hypoxylon rubiginosum</name>
    <dbReference type="NCBI Taxonomy" id="110542"/>
    <lineage>
        <taxon>Eukaryota</taxon>
        <taxon>Fungi</taxon>
        <taxon>Dikarya</taxon>
        <taxon>Ascomycota</taxon>
        <taxon>Pezizomycotina</taxon>
        <taxon>Sordariomycetes</taxon>
        <taxon>Xylariomycetidae</taxon>
        <taxon>Xylariales</taxon>
        <taxon>Hypoxylaceae</taxon>
        <taxon>Hypoxylon</taxon>
    </lineage>
</organism>